<feature type="domain" description="Phospholipase A2-like central" evidence="13">
    <location>
        <begin position="25"/>
        <end position="107"/>
    </location>
</feature>
<dbReference type="GO" id="GO:0006644">
    <property type="term" value="P:phospholipid metabolic process"/>
    <property type="evidence" value="ECO:0007669"/>
    <property type="project" value="InterPro"/>
</dbReference>
<keyword evidence="7" id="KW-0442">Lipid degradation</keyword>
<dbReference type="EC" id="3.1.1.4" evidence="2 12"/>
<feature type="disulfide bond" evidence="10">
    <location>
        <begin position="51"/>
        <end position="67"/>
    </location>
</feature>
<keyword evidence="8 12" id="KW-0443">Lipid metabolism</keyword>
<evidence type="ECO:0000256" key="1">
    <source>
        <dbReference type="ARBA" id="ARBA00004613"/>
    </source>
</evidence>
<dbReference type="SUPFAM" id="SSF48619">
    <property type="entry name" value="Phospholipase A2, PLA2"/>
    <property type="match status" value="1"/>
</dbReference>
<dbReference type="GO" id="GO:0050482">
    <property type="term" value="P:arachidonate secretion"/>
    <property type="evidence" value="ECO:0007669"/>
    <property type="project" value="InterPro"/>
</dbReference>
<evidence type="ECO:0000256" key="5">
    <source>
        <dbReference type="ARBA" id="ARBA00022801"/>
    </source>
</evidence>
<evidence type="ECO:0000256" key="11">
    <source>
        <dbReference type="RuleBase" id="RU003654"/>
    </source>
</evidence>
<feature type="chain" id="PRO_5041486232" description="Phospholipase A2" evidence="12">
    <location>
        <begin position="17"/>
        <end position="107"/>
    </location>
</feature>
<dbReference type="PANTHER" id="PTHR11716:SF47">
    <property type="entry name" value="PHOSPHOLIPASE A2-ALPHA"/>
    <property type="match status" value="1"/>
</dbReference>
<keyword evidence="10" id="KW-1015">Disulfide bond</keyword>
<evidence type="ECO:0000256" key="10">
    <source>
        <dbReference type="PIRSR" id="PIRSR601211-3"/>
    </source>
</evidence>
<keyword evidence="6 9" id="KW-0106">Calcium</keyword>
<accession>A0AA36M9U3</accession>
<keyword evidence="3 12" id="KW-0964">Secreted</keyword>
<proteinExistence type="inferred from homology"/>
<evidence type="ECO:0000256" key="8">
    <source>
        <dbReference type="ARBA" id="ARBA00023098"/>
    </source>
</evidence>
<dbReference type="EMBL" id="CATQJL010000316">
    <property type="protein sequence ID" value="CAJ0604849.1"/>
    <property type="molecule type" value="Genomic_DNA"/>
</dbReference>
<evidence type="ECO:0000256" key="4">
    <source>
        <dbReference type="ARBA" id="ARBA00022723"/>
    </source>
</evidence>
<dbReference type="InterPro" id="IPR001211">
    <property type="entry name" value="PLA2"/>
</dbReference>
<evidence type="ECO:0000256" key="6">
    <source>
        <dbReference type="ARBA" id="ARBA00022837"/>
    </source>
</evidence>
<evidence type="ECO:0000313" key="14">
    <source>
        <dbReference type="EMBL" id="CAJ0604849.1"/>
    </source>
</evidence>
<dbReference type="GO" id="GO:0005576">
    <property type="term" value="C:extracellular region"/>
    <property type="evidence" value="ECO:0007669"/>
    <property type="project" value="UniProtKB-SubCell"/>
</dbReference>
<comment type="cofactor">
    <cofactor evidence="9">
        <name>Ca(2+)</name>
        <dbReference type="ChEBI" id="CHEBI:29108"/>
    </cofactor>
    <text evidence="9">Binds 1 Ca(2+) ion per subunit.</text>
</comment>
<dbReference type="Pfam" id="PF00068">
    <property type="entry name" value="Phospholip_A2_1"/>
    <property type="match status" value="1"/>
</dbReference>
<dbReference type="InterPro" id="IPR036444">
    <property type="entry name" value="PLipase_A2_dom_sf"/>
</dbReference>
<keyword evidence="15" id="KW-1185">Reference proteome</keyword>
<dbReference type="Gene3D" id="1.20.90.10">
    <property type="entry name" value="Phospholipase A2 domain"/>
    <property type="match status" value="1"/>
</dbReference>
<dbReference type="SMART" id="SM00085">
    <property type="entry name" value="PA2c"/>
    <property type="match status" value="1"/>
</dbReference>
<dbReference type="GO" id="GO:0004623">
    <property type="term" value="F:phospholipase A2 activity"/>
    <property type="evidence" value="ECO:0007669"/>
    <property type="project" value="UniProtKB-EC"/>
</dbReference>
<evidence type="ECO:0000313" key="15">
    <source>
        <dbReference type="Proteomes" id="UP001176961"/>
    </source>
</evidence>
<comment type="subcellular location">
    <subcellularLocation>
        <location evidence="1 12">Secreted</location>
    </subcellularLocation>
</comment>
<dbReference type="AlphaFoldDB" id="A0AA36M9U3"/>
<dbReference type="PRINTS" id="PR00389">
    <property type="entry name" value="PHPHLIPASEA2"/>
</dbReference>
<dbReference type="PANTHER" id="PTHR11716">
    <property type="entry name" value="PHOSPHOLIPASE A2 FAMILY MEMBER"/>
    <property type="match status" value="1"/>
</dbReference>
<organism evidence="14 15">
    <name type="scientific">Cylicocyclus nassatus</name>
    <name type="common">Nematode worm</name>
    <dbReference type="NCBI Taxonomy" id="53992"/>
    <lineage>
        <taxon>Eukaryota</taxon>
        <taxon>Metazoa</taxon>
        <taxon>Ecdysozoa</taxon>
        <taxon>Nematoda</taxon>
        <taxon>Chromadorea</taxon>
        <taxon>Rhabditida</taxon>
        <taxon>Rhabditina</taxon>
        <taxon>Rhabditomorpha</taxon>
        <taxon>Strongyloidea</taxon>
        <taxon>Strongylidae</taxon>
        <taxon>Cylicocyclus</taxon>
    </lineage>
</organism>
<dbReference type="InterPro" id="IPR016090">
    <property type="entry name" value="PLA2-like_dom"/>
</dbReference>
<comment type="similarity">
    <text evidence="11">Belongs to the phospholipase A2 family.</text>
</comment>
<protein>
    <recommendedName>
        <fullName evidence="2 12">Phospholipase A2</fullName>
        <ecNumber evidence="2 12">3.1.1.4</ecNumber>
    </recommendedName>
</protein>
<reference evidence="14" key="1">
    <citation type="submission" date="2023-07" db="EMBL/GenBank/DDBJ databases">
        <authorList>
            <consortium name="CYATHOMIX"/>
        </authorList>
    </citation>
    <scope>NUCLEOTIDE SEQUENCE</scope>
    <source>
        <strain evidence="14">N/A</strain>
    </source>
</reference>
<evidence type="ECO:0000259" key="13">
    <source>
        <dbReference type="SMART" id="SM00085"/>
    </source>
</evidence>
<gene>
    <name evidence="14" type="ORF">CYNAS_LOCUS16832</name>
</gene>
<comment type="catalytic activity">
    <reaction evidence="12">
        <text>a 1,2-diacyl-sn-glycero-3-phosphocholine + H2O = a 1-acyl-sn-glycero-3-phosphocholine + a fatty acid + H(+)</text>
        <dbReference type="Rhea" id="RHEA:15801"/>
        <dbReference type="ChEBI" id="CHEBI:15377"/>
        <dbReference type="ChEBI" id="CHEBI:15378"/>
        <dbReference type="ChEBI" id="CHEBI:28868"/>
        <dbReference type="ChEBI" id="CHEBI:57643"/>
        <dbReference type="ChEBI" id="CHEBI:58168"/>
        <dbReference type="EC" id="3.1.1.4"/>
    </reaction>
</comment>
<comment type="caution">
    <text evidence="14">The sequence shown here is derived from an EMBL/GenBank/DDBJ whole genome shotgun (WGS) entry which is preliminary data.</text>
</comment>
<feature type="binding site" evidence="9">
    <location>
        <position position="71"/>
    </location>
    <ligand>
        <name>Ca(2+)</name>
        <dbReference type="ChEBI" id="CHEBI:29108"/>
    </ligand>
</feature>
<feature type="signal peptide" evidence="12">
    <location>
        <begin position="1"/>
        <end position="16"/>
    </location>
</feature>
<evidence type="ECO:0000256" key="7">
    <source>
        <dbReference type="ARBA" id="ARBA00022963"/>
    </source>
</evidence>
<evidence type="ECO:0000256" key="9">
    <source>
        <dbReference type="PIRSR" id="PIRSR601211-2"/>
    </source>
</evidence>
<evidence type="ECO:0000256" key="3">
    <source>
        <dbReference type="ARBA" id="ARBA00022525"/>
    </source>
</evidence>
<dbReference type="Proteomes" id="UP001176961">
    <property type="component" value="Unassembled WGS sequence"/>
</dbReference>
<dbReference type="GO" id="GO:0005509">
    <property type="term" value="F:calcium ion binding"/>
    <property type="evidence" value="ECO:0007669"/>
    <property type="project" value="InterPro"/>
</dbReference>
<keyword evidence="4 9" id="KW-0479">Metal-binding</keyword>
<name>A0AA36M9U3_CYLNA</name>
<sequence>MYIVLVLLSLVYVVVPQHHAAAQFALRDINSLTECVVGYSARRLYGYGCWCRTDGLGTPIDAVDSCCFNLDQCYGRAVSSGICNPGERYSRSYKWNCVNKQAVCSRE</sequence>
<evidence type="ECO:0000256" key="12">
    <source>
        <dbReference type="RuleBase" id="RU361236"/>
    </source>
</evidence>
<keyword evidence="5 12" id="KW-0378">Hydrolase</keyword>
<evidence type="ECO:0000256" key="2">
    <source>
        <dbReference type="ARBA" id="ARBA00013278"/>
    </source>
</evidence>
<dbReference type="GO" id="GO:0016042">
    <property type="term" value="P:lipid catabolic process"/>
    <property type="evidence" value="ECO:0007669"/>
    <property type="project" value="UniProtKB-KW"/>
</dbReference>
<keyword evidence="12" id="KW-0732">Signal</keyword>